<dbReference type="Proteomes" id="UP000186817">
    <property type="component" value="Unassembled WGS sequence"/>
</dbReference>
<comment type="caution">
    <text evidence="2">The sequence shown here is derived from an EMBL/GenBank/DDBJ whole genome shotgun (WGS) entry which is preliminary data.</text>
</comment>
<accession>A0A1Q9ES01</accession>
<protein>
    <submittedName>
        <fullName evidence="2">Uncharacterized protein</fullName>
    </submittedName>
</protein>
<evidence type="ECO:0000313" key="2">
    <source>
        <dbReference type="EMBL" id="OLQ10202.1"/>
    </source>
</evidence>
<name>A0A1Q9ES01_SYMMI</name>
<dbReference type="EMBL" id="LSRX01000082">
    <property type="protein sequence ID" value="OLQ10202.1"/>
    <property type="molecule type" value="Genomic_DNA"/>
</dbReference>
<sequence length="368" mass="40430">MSWLCAALLAIGARGDGCRAVLFMDKDLGNSLSYPMQVEMGFSRFRDLVRSHAMWQSGFRGVVAGEVNSAEVIGDVGSCFLTFFERADRVGWHTRLGVGRYTACSLRMSGVPPVRPGALLVESEASPARPADGAVHFRFPASYALHPVLVARGFMTFRFFELSFRVKRPRSGTENVTRLCFDAQEARTLLSATLSRKEGDHSWLKLEIRAFPTTGITVCEGAVYGTEESALFRIYLTPDLRLRASVDGALVLDCAVESSALSMQRVMLSVQSASVVESLTYRLFGPRGPYRPPPVRHGPSGSVDGEIPRLIHQVWLGPKAPSLLIGTWQVTEFASGLRNGSRRKQTSKAFAVKAQVMRSSFNIFIRSG</sequence>
<dbReference type="OrthoDB" id="435332at2759"/>
<gene>
    <name evidence="2" type="ORF">AK812_SmicGene6145</name>
</gene>
<evidence type="ECO:0000313" key="3">
    <source>
        <dbReference type="Proteomes" id="UP000186817"/>
    </source>
</evidence>
<evidence type="ECO:0000256" key="1">
    <source>
        <dbReference type="SAM" id="SignalP"/>
    </source>
</evidence>
<keyword evidence="3" id="KW-1185">Reference proteome</keyword>
<feature type="signal peptide" evidence="1">
    <location>
        <begin position="1"/>
        <end position="20"/>
    </location>
</feature>
<organism evidence="2 3">
    <name type="scientific">Symbiodinium microadriaticum</name>
    <name type="common">Dinoflagellate</name>
    <name type="synonym">Zooxanthella microadriatica</name>
    <dbReference type="NCBI Taxonomy" id="2951"/>
    <lineage>
        <taxon>Eukaryota</taxon>
        <taxon>Sar</taxon>
        <taxon>Alveolata</taxon>
        <taxon>Dinophyceae</taxon>
        <taxon>Suessiales</taxon>
        <taxon>Symbiodiniaceae</taxon>
        <taxon>Symbiodinium</taxon>
    </lineage>
</organism>
<keyword evidence="1" id="KW-0732">Signal</keyword>
<proteinExistence type="predicted"/>
<feature type="chain" id="PRO_5012299762" evidence="1">
    <location>
        <begin position="21"/>
        <end position="368"/>
    </location>
</feature>
<reference evidence="2 3" key="1">
    <citation type="submission" date="2016-02" db="EMBL/GenBank/DDBJ databases">
        <title>Genome analysis of coral dinoflagellate symbionts highlights evolutionary adaptations to a symbiotic lifestyle.</title>
        <authorList>
            <person name="Aranda M."/>
            <person name="Li Y."/>
            <person name="Liew Y.J."/>
            <person name="Baumgarten S."/>
            <person name="Simakov O."/>
            <person name="Wilson M."/>
            <person name="Piel J."/>
            <person name="Ashoor H."/>
            <person name="Bougouffa S."/>
            <person name="Bajic V.B."/>
            <person name="Ryu T."/>
            <person name="Ravasi T."/>
            <person name="Bayer T."/>
            <person name="Micklem G."/>
            <person name="Kim H."/>
            <person name="Bhak J."/>
            <person name="Lajeunesse T.C."/>
            <person name="Voolstra C.R."/>
        </authorList>
    </citation>
    <scope>NUCLEOTIDE SEQUENCE [LARGE SCALE GENOMIC DNA]</scope>
    <source>
        <strain evidence="2 3">CCMP2467</strain>
    </source>
</reference>
<dbReference type="AlphaFoldDB" id="A0A1Q9ES01"/>